<gene>
    <name evidence="2" type="ORF">BD310DRAFT_3783</name>
</gene>
<proteinExistence type="predicted"/>
<feature type="compositionally biased region" description="Polar residues" evidence="1">
    <location>
        <begin position="97"/>
        <end position="113"/>
    </location>
</feature>
<evidence type="ECO:0000313" key="3">
    <source>
        <dbReference type="Proteomes" id="UP000292082"/>
    </source>
</evidence>
<name>A0A4Q9QC80_9APHY</name>
<evidence type="ECO:0000313" key="2">
    <source>
        <dbReference type="EMBL" id="TBU65337.1"/>
    </source>
</evidence>
<feature type="region of interest" description="Disordered" evidence="1">
    <location>
        <begin position="248"/>
        <end position="300"/>
    </location>
</feature>
<sequence length="300" mass="32867">MEPSLPLSSSLVKRKPSSESLAEGEACTDPSPKRVCTDAPLPVSQKENAPNDFKQQPTQAMTDYLAHILTMGMQSAYIEPSLELGNIPQPRAYRAGKTSSPVYSSSIEGSDIQSDARGGFDMSQVVNPVQDPKGKRPERVPSDSKPNHSHLPRFARSVQRIVEHGIEAATASESPQLRAPSRYERLMAPAMPYAAFVSRTFDAMHVNRGVRRVSTIDDVECECSICVRALAKRLESAEPFKALSPPLDTLVEQSSSPPDEQPETPCYTEEGGRIDPRRSVFINHRGRSPFSELSRGSSST</sequence>
<dbReference type="EMBL" id="ML145084">
    <property type="protein sequence ID" value="TBU65337.1"/>
    <property type="molecule type" value="Genomic_DNA"/>
</dbReference>
<feature type="region of interest" description="Disordered" evidence="1">
    <location>
        <begin position="95"/>
        <end position="154"/>
    </location>
</feature>
<evidence type="ECO:0000256" key="1">
    <source>
        <dbReference type="SAM" id="MobiDB-lite"/>
    </source>
</evidence>
<keyword evidence="3" id="KW-1185">Reference proteome</keyword>
<feature type="compositionally biased region" description="Polar residues" evidence="1">
    <location>
        <begin position="45"/>
        <end position="54"/>
    </location>
</feature>
<dbReference type="Proteomes" id="UP000292082">
    <property type="component" value="Unassembled WGS sequence"/>
</dbReference>
<feature type="region of interest" description="Disordered" evidence="1">
    <location>
        <begin position="1"/>
        <end position="54"/>
    </location>
</feature>
<organism evidence="2 3">
    <name type="scientific">Dichomitus squalens</name>
    <dbReference type="NCBI Taxonomy" id="114155"/>
    <lineage>
        <taxon>Eukaryota</taxon>
        <taxon>Fungi</taxon>
        <taxon>Dikarya</taxon>
        <taxon>Basidiomycota</taxon>
        <taxon>Agaricomycotina</taxon>
        <taxon>Agaricomycetes</taxon>
        <taxon>Polyporales</taxon>
        <taxon>Polyporaceae</taxon>
        <taxon>Dichomitus</taxon>
    </lineage>
</organism>
<accession>A0A4Q9QC80</accession>
<protein>
    <submittedName>
        <fullName evidence="2">Uncharacterized protein</fullName>
    </submittedName>
</protein>
<reference evidence="2 3" key="1">
    <citation type="submission" date="2019-01" db="EMBL/GenBank/DDBJ databases">
        <title>Draft genome sequences of three monokaryotic isolates of the white-rot basidiomycete fungus Dichomitus squalens.</title>
        <authorList>
            <consortium name="DOE Joint Genome Institute"/>
            <person name="Lopez S.C."/>
            <person name="Andreopoulos B."/>
            <person name="Pangilinan J."/>
            <person name="Lipzen A."/>
            <person name="Riley R."/>
            <person name="Ahrendt S."/>
            <person name="Ng V."/>
            <person name="Barry K."/>
            <person name="Daum C."/>
            <person name="Grigoriev I.V."/>
            <person name="Hilden K.S."/>
            <person name="Makela M.R."/>
            <person name="de Vries R.P."/>
        </authorList>
    </citation>
    <scope>NUCLEOTIDE SEQUENCE [LARGE SCALE GENOMIC DNA]</scope>
    <source>
        <strain evidence="2 3">CBS 464.89</strain>
    </source>
</reference>
<dbReference type="AlphaFoldDB" id="A0A4Q9QC80"/>
<feature type="compositionally biased region" description="Polar residues" evidence="1">
    <location>
        <begin position="1"/>
        <end position="11"/>
    </location>
</feature>
<feature type="compositionally biased region" description="Basic and acidic residues" evidence="1">
    <location>
        <begin position="132"/>
        <end position="146"/>
    </location>
</feature>